<protein>
    <submittedName>
        <fullName evidence="1">Sua5 YciO YrdC YwlC family protein</fullName>
    </submittedName>
</protein>
<sequence length="140" mass="16395">MIYLAQTDTTAGFLSKDYKEINHAKMRNEGKPCLITTAKFNVLNGLARAPKKYKNFIRRSRKTTFLYPNLKAIRVVKGCEHENFLSKFDWLYSSSANKNGMKFDEIWARSVADEVVDERFFEDRPSKIYKISKSKLKKIR</sequence>
<evidence type="ECO:0000313" key="2">
    <source>
        <dbReference type="Proteomes" id="UP000196317"/>
    </source>
</evidence>
<evidence type="ECO:0000313" key="1">
    <source>
        <dbReference type="EMBL" id="OUT07457.1"/>
    </source>
</evidence>
<accession>A0A1Y5MGS1</accession>
<dbReference type="RefSeq" id="WP_087583427.1">
    <property type="nucleotide sequence ID" value="NZ_NDYN01000006.1"/>
</dbReference>
<dbReference type="Proteomes" id="UP000196317">
    <property type="component" value="Unassembled WGS sequence"/>
</dbReference>
<proteinExistence type="predicted"/>
<dbReference type="EMBL" id="NDYN01000006">
    <property type="protein sequence ID" value="OUT07457.1"/>
    <property type="molecule type" value="Genomic_DNA"/>
</dbReference>
<dbReference type="AlphaFoldDB" id="A0A1Y5MGS1"/>
<gene>
    <name evidence="1" type="ORF">B9N65_07545</name>
</gene>
<comment type="caution">
    <text evidence="1">The sequence shown here is derived from an EMBL/GenBank/DDBJ whole genome shotgun (WGS) entry which is preliminary data.</text>
</comment>
<name>A0A1Y5MGS1_9BACT</name>
<dbReference type="InterPro" id="IPR017945">
    <property type="entry name" value="DHBP_synth_RibB-like_a/b_dom"/>
</dbReference>
<reference evidence="1 2" key="1">
    <citation type="submission" date="2017-04" db="EMBL/GenBank/DDBJ databases">
        <title>Complete genome of Campylobacter concisus ATCC 33237T and draft genomes for an additional eight well characterized C. concisus strains.</title>
        <authorList>
            <person name="Cornelius A.J."/>
            <person name="Miller W.G."/>
            <person name="Lastovica A.J."/>
            <person name="On S.L."/>
            <person name="French N.P."/>
            <person name="Vandenberg O."/>
            <person name="Biggs P.J."/>
        </authorList>
    </citation>
    <scope>NUCLEOTIDE SEQUENCE [LARGE SCALE GENOMIC DNA]</scope>
    <source>
        <strain evidence="1 2">CCUG 19995</strain>
    </source>
</reference>
<dbReference type="SUPFAM" id="SSF55821">
    <property type="entry name" value="YrdC/RibB"/>
    <property type="match status" value="1"/>
</dbReference>
<organism evidence="1 2">
    <name type="scientific">Campylobacter concisus</name>
    <dbReference type="NCBI Taxonomy" id="199"/>
    <lineage>
        <taxon>Bacteria</taxon>
        <taxon>Pseudomonadati</taxon>
        <taxon>Campylobacterota</taxon>
        <taxon>Epsilonproteobacteria</taxon>
        <taxon>Campylobacterales</taxon>
        <taxon>Campylobacteraceae</taxon>
        <taxon>Campylobacter</taxon>
    </lineage>
</organism>